<dbReference type="EMBL" id="DS268460">
    <property type="protein sequence ID" value="EFP06130.1"/>
    <property type="molecule type" value="Genomic_DNA"/>
</dbReference>
<dbReference type="InParanoid" id="E3MNL0"/>
<dbReference type="GO" id="GO:0016020">
    <property type="term" value="C:membrane"/>
    <property type="evidence" value="ECO:0007669"/>
    <property type="project" value="UniProtKB-SubCell"/>
</dbReference>
<dbReference type="FunCoup" id="E3MNL0">
    <property type="interactions" value="708"/>
</dbReference>
<dbReference type="eggNOG" id="KOG4758">
    <property type="taxonomic scope" value="Eukaryota"/>
</dbReference>
<evidence type="ECO:0000313" key="9">
    <source>
        <dbReference type="Proteomes" id="UP000008281"/>
    </source>
</evidence>
<keyword evidence="5 7" id="KW-0472">Membrane</keyword>
<dbReference type="InterPro" id="IPR012926">
    <property type="entry name" value="TMEM120A/B"/>
</dbReference>
<feature type="transmembrane region" description="Helical" evidence="7">
    <location>
        <begin position="178"/>
        <end position="196"/>
    </location>
</feature>
<feature type="compositionally biased region" description="Low complexity" evidence="6">
    <location>
        <begin position="387"/>
        <end position="397"/>
    </location>
</feature>
<dbReference type="Proteomes" id="UP000008281">
    <property type="component" value="Unassembled WGS sequence"/>
</dbReference>
<dbReference type="AlphaFoldDB" id="E3MNL0"/>
<proteinExistence type="inferred from homology"/>
<sequence>MTTEKLENDWKLIQDDFQKLEKIHDEYIQKSRQVSKFQDTAGKAMKHHNYLLKNFKETMKQTQQSLEKKEPSEEKSSIVAQISKMREEMEVSNLRLRDMQGELPAQSNGFYLNLILGSNLNVSLLTKTEKFKYKQVGGFWSASSKIFHFFEEYEGFKWNITILICALALISWMWPFRVFDSILCFLMVWYYCTLTIRESVLRVNGSKIKGWWLSHHYLSCAVPGIVLTWKDGVCYQEFRPYFLLFTFYISLVQLAQNQYQSGCLRRLHSLGQGHQMDITVEGFTSWQFKGLTFLLPFLTIGYLYQLYLAWKLYGYTNTETCDGLWQVWALSILLGAIAGGNIVTTSMVCIRKLKTTPSYTNIVALTRKYSSRHKINQAPPTCDQNATSSSSSATSTRVPPPPTEKLHLH</sequence>
<evidence type="ECO:0000256" key="2">
    <source>
        <dbReference type="ARBA" id="ARBA00009700"/>
    </source>
</evidence>
<dbReference type="OrthoDB" id="2015098at2759"/>
<dbReference type="Pfam" id="PF07851">
    <property type="entry name" value="TMEM120A-B"/>
    <property type="match status" value="1"/>
</dbReference>
<evidence type="ECO:0000256" key="3">
    <source>
        <dbReference type="ARBA" id="ARBA00022692"/>
    </source>
</evidence>
<reference evidence="8" key="1">
    <citation type="submission" date="2007-07" db="EMBL/GenBank/DDBJ databases">
        <title>PCAP assembly of the Caenorhabditis remanei genome.</title>
        <authorList>
            <consortium name="The Caenorhabditis remanei Sequencing Consortium"/>
            <person name="Wilson R.K."/>
        </authorList>
    </citation>
    <scope>NUCLEOTIDE SEQUENCE [LARGE SCALE GENOMIC DNA]</scope>
    <source>
        <strain evidence="8">PB4641</strain>
    </source>
</reference>
<evidence type="ECO:0000256" key="5">
    <source>
        <dbReference type="ARBA" id="ARBA00023136"/>
    </source>
</evidence>
<gene>
    <name evidence="8" type="ORF">CRE_05832</name>
</gene>
<keyword evidence="3 7" id="KW-0812">Transmembrane</keyword>
<feature type="region of interest" description="Disordered" evidence="6">
    <location>
        <begin position="375"/>
        <end position="409"/>
    </location>
</feature>
<comment type="subcellular location">
    <subcellularLocation>
        <location evidence="1">Membrane</location>
        <topology evidence="1">Multi-pass membrane protein</topology>
    </subcellularLocation>
</comment>
<evidence type="ECO:0000256" key="6">
    <source>
        <dbReference type="SAM" id="MobiDB-lite"/>
    </source>
</evidence>
<name>E3MNL0_CAERE</name>
<dbReference type="PANTHER" id="PTHR21433">
    <property type="entry name" value="TRANSMEMBRANE PROTEIN INDUCED BY TUMOR NECROSIS FACTOR ALPHA"/>
    <property type="match status" value="1"/>
</dbReference>
<comment type="similarity">
    <text evidence="2">Belongs to the TMEM120 family.</text>
</comment>
<evidence type="ECO:0000313" key="8">
    <source>
        <dbReference type="EMBL" id="EFP06130.1"/>
    </source>
</evidence>
<organism evidence="9">
    <name type="scientific">Caenorhabditis remanei</name>
    <name type="common">Caenorhabditis vulgaris</name>
    <dbReference type="NCBI Taxonomy" id="31234"/>
    <lineage>
        <taxon>Eukaryota</taxon>
        <taxon>Metazoa</taxon>
        <taxon>Ecdysozoa</taxon>
        <taxon>Nematoda</taxon>
        <taxon>Chromadorea</taxon>
        <taxon>Rhabditida</taxon>
        <taxon>Rhabditina</taxon>
        <taxon>Rhabditomorpha</taxon>
        <taxon>Rhabditoidea</taxon>
        <taxon>Rhabditidae</taxon>
        <taxon>Peloderinae</taxon>
        <taxon>Caenorhabditis</taxon>
    </lineage>
</organism>
<evidence type="ECO:0000256" key="7">
    <source>
        <dbReference type="SAM" id="Phobius"/>
    </source>
</evidence>
<dbReference type="PANTHER" id="PTHR21433:SF0">
    <property type="entry name" value="TRANSMEMBRANE PROTEIN 120 HOMOLOG"/>
    <property type="match status" value="1"/>
</dbReference>
<evidence type="ECO:0008006" key="10">
    <source>
        <dbReference type="Google" id="ProtNLM"/>
    </source>
</evidence>
<protein>
    <recommendedName>
        <fullName evidence="10">Transmembrane protein 120 homolog</fullName>
    </recommendedName>
</protein>
<evidence type="ECO:0000256" key="4">
    <source>
        <dbReference type="ARBA" id="ARBA00022989"/>
    </source>
</evidence>
<feature type="transmembrane region" description="Helical" evidence="7">
    <location>
        <begin position="155"/>
        <end position="172"/>
    </location>
</feature>
<feature type="transmembrane region" description="Helical" evidence="7">
    <location>
        <begin position="325"/>
        <end position="350"/>
    </location>
</feature>
<feature type="transmembrane region" description="Helical" evidence="7">
    <location>
        <begin position="293"/>
        <end position="313"/>
    </location>
</feature>
<dbReference type="OMA" id="WPNTGPW"/>
<dbReference type="HOGENOM" id="CLU_048749_1_1_1"/>
<keyword evidence="9" id="KW-1185">Reference proteome</keyword>
<accession>E3MNL0</accession>
<evidence type="ECO:0000256" key="1">
    <source>
        <dbReference type="ARBA" id="ARBA00004141"/>
    </source>
</evidence>
<keyword evidence="4 7" id="KW-1133">Transmembrane helix</keyword>